<dbReference type="Proteomes" id="UP000199163">
    <property type="component" value="Unassembled WGS sequence"/>
</dbReference>
<name>A0A1G8EFT5_9BACI</name>
<feature type="domain" description="DUF1468" evidence="2">
    <location>
        <begin position="7"/>
        <end position="158"/>
    </location>
</feature>
<accession>A0A1G8EFT5</accession>
<feature type="transmembrane region" description="Helical" evidence="1">
    <location>
        <begin position="38"/>
        <end position="59"/>
    </location>
</feature>
<evidence type="ECO:0000313" key="3">
    <source>
        <dbReference type="EMBL" id="SDH68696.1"/>
    </source>
</evidence>
<organism evidence="3 4">
    <name type="scientific">Alteribacillus persepolensis</name>
    <dbReference type="NCBI Taxonomy" id="568899"/>
    <lineage>
        <taxon>Bacteria</taxon>
        <taxon>Bacillati</taxon>
        <taxon>Bacillota</taxon>
        <taxon>Bacilli</taxon>
        <taxon>Bacillales</taxon>
        <taxon>Bacillaceae</taxon>
        <taxon>Alteribacillus</taxon>
    </lineage>
</organism>
<evidence type="ECO:0000313" key="4">
    <source>
        <dbReference type="Proteomes" id="UP000199163"/>
    </source>
</evidence>
<reference evidence="3 4" key="1">
    <citation type="submission" date="2016-10" db="EMBL/GenBank/DDBJ databases">
        <authorList>
            <person name="de Groot N.N."/>
        </authorList>
    </citation>
    <scope>NUCLEOTIDE SEQUENCE [LARGE SCALE GENOMIC DNA]</scope>
    <source>
        <strain evidence="3 4">DSM 21632</strain>
    </source>
</reference>
<dbReference type="OrthoDB" id="5873457at2"/>
<dbReference type="RefSeq" id="WP_091273209.1">
    <property type="nucleotide sequence ID" value="NZ_FNDK01000009.1"/>
</dbReference>
<keyword evidence="1" id="KW-1133">Transmembrane helix</keyword>
<keyword evidence="1" id="KW-0472">Membrane</keyword>
<gene>
    <name evidence="3" type="ORF">SAMN05192534_10975</name>
</gene>
<protein>
    <submittedName>
        <fullName evidence="3">Tripartite tricarboxylate transporter TctB family protein</fullName>
    </submittedName>
</protein>
<sequence length="172" mass="18811">MKANISLAVIVIVFSGFFLIQAVRLPMGSVERIGPGAWPLVILCLMLILGVVLLIKELIKHKKHSGLQMDKTAEAQTEETPIEMEVVYPYKHWIVLAVAAGYVLVLPVIGFIVATPLLMLAAAFVLGLKHIGKLITLSLTSSLVFNYIFIVLLSVPLPRGAGIFRSLSIFVY</sequence>
<proteinExistence type="predicted"/>
<dbReference type="AlphaFoldDB" id="A0A1G8EFT5"/>
<dbReference type="Pfam" id="PF07331">
    <property type="entry name" value="TctB"/>
    <property type="match status" value="1"/>
</dbReference>
<feature type="transmembrane region" description="Helical" evidence="1">
    <location>
        <begin position="134"/>
        <end position="155"/>
    </location>
</feature>
<feature type="transmembrane region" description="Helical" evidence="1">
    <location>
        <begin position="93"/>
        <end position="114"/>
    </location>
</feature>
<evidence type="ECO:0000259" key="2">
    <source>
        <dbReference type="Pfam" id="PF07331"/>
    </source>
</evidence>
<evidence type="ECO:0000256" key="1">
    <source>
        <dbReference type="SAM" id="Phobius"/>
    </source>
</evidence>
<keyword evidence="4" id="KW-1185">Reference proteome</keyword>
<keyword evidence="1" id="KW-0812">Transmembrane</keyword>
<dbReference type="STRING" id="568899.SAMN05192534_10975"/>
<dbReference type="EMBL" id="FNDK01000009">
    <property type="protein sequence ID" value="SDH68696.1"/>
    <property type="molecule type" value="Genomic_DNA"/>
</dbReference>
<dbReference type="InterPro" id="IPR009936">
    <property type="entry name" value="DUF1468"/>
</dbReference>